<evidence type="ECO:0000256" key="3">
    <source>
        <dbReference type="ARBA" id="ARBA00022617"/>
    </source>
</evidence>
<dbReference type="SUPFAM" id="SSF48264">
    <property type="entry name" value="Cytochrome P450"/>
    <property type="match status" value="1"/>
</dbReference>
<evidence type="ECO:0000256" key="5">
    <source>
        <dbReference type="ARBA" id="ARBA00022723"/>
    </source>
</evidence>
<evidence type="ECO:0000313" key="11">
    <source>
        <dbReference type="EMBL" id="KAK4438888.1"/>
    </source>
</evidence>
<sequence length="137" mass="15984">TESFMWLGLSPTVIISDPELIKEVMNKPYTYQKIKSANPLMELLSQGLFSYEMDKWAKHRKIINPAFHTEKLKLMIPAFCLSCDEVLNKWEKSLSPEGSYEVDVWPYLQNLTSDAISRTAFGSRYQEGRRIFELQKE</sequence>
<keyword evidence="3" id="KW-0349">Heme</keyword>
<dbReference type="InterPro" id="IPR001128">
    <property type="entry name" value="Cyt_P450"/>
</dbReference>
<keyword evidence="10" id="KW-0472">Membrane</keyword>
<dbReference type="InterPro" id="IPR036396">
    <property type="entry name" value="Cyt_P450_sf"/>
</dbReference>
<keyword evidence="7" id="KW-0560">Oxidoreductase</keyword>
<organism evidence="11 12">
    <name type="scientific">Sesamum alatum</name>
    <dbReference type="NCBI Taxonomy" id="300844"/>
    <lineage>
        <taxon>Eukaryota</taxon>
        <taxon>Viridiplantae</taxon>
        <taxon>Streptophyta</taxon>
        <taxon>Embryophyta</taxon>
        <taxon>Tracheophyta</taxon>
        <taxon>Spermatophyta</taxon>
        <taxon>Magnoliopsida</taxon>
        <taxon>eudicotyledons</taxon>
        <taxon>Gunneridae</taxon>
        <taxon>Pentapetalae</taxon>
        <taxon>asterids</taxon>
        <taxon>lamiids</taxon>
        <taxon>Lamiales</taxon>
        <taxon>Pedaliaceae</taxon>
        <taxon>Sesamum</taxon>
    </lineage>
</organism>
<comment type="caution">
    <text evidence="11">The sequence shown here is derived from an EMBL/GenBank/DDBJ whole genome shotgun (WGS) entry which is preliminary data.</text>
</comment>
<dbReference type="GO" id="GO:0020037">
    <property type="term" value="F:heme binding"/>
    <property type="evidence" value="ECO:0007669"/>
    <property type="project" value="InterPro"/>
</dbReference>
<proteinExistence type="inferred from homology"/>
<accession>A0AAE2CY83</accession>
<gene>
    <name evidence="11" type="ORF">Salat_0223400</name>
</gene>
<evidence type="ECO:0000256" key="10">
    <source>
        <dbReference type="ARBA" id="ARBA00023136"/>
    </source>
</evidence>
<keyword evidence="8" id="KW-0408">Iron</keyword>
<dbReference type="EMBL" id="JACGWO010000001">
    <property type="protein sequence ID" value="KAK4438888.1"/>
    <property type="molecule type" value="Genomic_DNA"/>
</dbReference>
<dbReference type="AlphaFoldDB" id="A0AAE2CY83"/>
<dbReference type="Pfam" id="PF00067">
    <property type="entry name" value="p450"/>
    <property type="match status" value="1"/>
</dbReference>
<dbReference type="PANTHER" id="PTHR24282">
    <property type="entry name" value="CYTOCHROME P450 FAMILY MEMBER"/>
    <property type="match status" value="1"/>
</dbReference>
<evidence type="ECO:0000256" key="8">
    <source>
        <dbReference type="ARBA" id="ARBA00023004"/>
    </source>
</evidence>
<evidence type="ECO:0000256" key="6">
    <source>
        <dbReference type="ARBA" id="ARBA00022989"/>
    </source>
</evidence>
<dbReference type="PANTHER" id="PTHR24282:SF273">
    <property type="entry name" value="CYTOCHROME P450 CYP72A219-LIKE"/>
    <property type="match status" value="1"/>
</dbReference>
<protein>
    <submittedName>
        <fullName evidence="11">Cytochrome</fullName>
    </submittedName>
</protein>
<dbReference type="GO" id="GO:0016020">
    <property type="term" value="C:membrane"/>
    <property type="evidence" value="ECO:0007669"/>
    <property type="project" value="UniProtKB-SubCell"/>
</dbReference>
<keyword evidence="4" id="KW-0812">Transmembrane</keyword>
<dbReference type="GO" id="GO:0005506">
    <property type="term" value="F:iron ion binding"/>
    <property type="evidence" value="ECO:0007669"/>
    <property type="project" value="InterPro"/>
</dbReference>
<reference evidence="11" key="1">
    <citation type="submission" date="2020-06" db="EMBL/GenBank/DDBJ databases">
        <authorList>
            <person name="Li T."/>
            <person name="Hu X."/>
            <person name="Zhang T."/>
            <person name="Song X."/>
            <person name="Zhang H."/>
            <person name="Dai N."/>
            <person name="Sheng W."/>
            <person name="Hou X."/>
            <person name="Wei L."/>
        </authorList>
    </citation>
    <scope>NUCLEOTIDE SEQUENCE</scope>
    <source>
        <strain evidence="11">3651</strain>
        <tissue evidence="11">Leaf</tissue>
    </source>
</reference>
<dbReference type="GO" id="GO:0016705">
    <property type="term" value="F:oxidoreductase activity, acting on paired donors, with incorporation or reduction of molecular oxygen"/>
    <property type="evidence" value="ECO:0007669"/>
    <property type="project" value="InterPro"/>
</dbReference>
<name>A0AAE2CY83_9LAMI</name>
<keyword evidence="5" id="KW-0479">Metal-binding</keyword>
<keyword evidence="12" id="KW-1185">Reference proteome</keyword>
<evidence type="ECO:0000313" key="12">
    <source>
        <dbReference type="Proteomes" id="UP001293254"/>
    </source>
</evidence>
<evidence type="ECO:0000256" key="9">
    <source>
        <dbReference type="ARBA" id="ARBA00023033"/>
    </source>
</evidence>
<dbReference type="Gene3D" id="1.10.630.10">
    <property type="entry name" value="Cytochrome P450"/>
    <property type="match status" value="1"/>
</dbReference>
<reference evidence="11" key="2">
    <citation type="journal article" date="2024" name="Plant">
        <title>Genomic evolution and insights into agronomic trait innovations of Sesamum species.</title>
        <authorList>
            <person name="Miao H."/>
            <person name="Wang L."/>
            <person name="Qu L."/>
            <person name="Liu H."/>
            <person name="Sun Y."/>
            <person name="Le M."/>
            <person name="Wang Q."/>
            <person name="Wei S."/>
            <person name="Zheng Y."/>
            <person name="Lin W."/>
            <person name="Duan Y."/>
            <person name="Cao H."/>
            <person name="Xiong S."/>
            <person name="Wang X."/>
            <person name="Wei L."/>
            <person name="Li C."/>
            <person name="Ma Q."/>
            <person name="Ju M."/>
            <person name="Zhao R."/>
            <person name="Li G."/>
            <person name="Mu C."/>
            <person name="Tian Q."/>
            <person name="Mei H."/>
            <person name="Zhang T."/>
            <person name="Gao T."/>
            <person name="Zhang H."/>
        </authorList>
    </citation>
    <scope>NUCLEOTIDE SEQUENCE</scope>
    <source>
        <strain evidence="11">3651</strain>
    </source>
</reference>
<evidence type="ECO:0000256" key="4">
    <source>
        <dbReference type="ARBA" id="ARBA00022692"/>
    </source>
</evidence>
<evidence type="ECO:0000256" key="2">
    <source>
        <dbReference type="ARBA" id="ARBA00010617"/>
    </source>
</evidence>
<evidence type="ECO:0000256" key="1">
    <source>
        <dbReference type="ARBA" id="ARBA00004370"/>
    </source>
</evidence>
<keyword evidence="6" id="KW-1133">Transmembrane helix</keyword>
<comment type="subcellular location">
    <subcellularLocation>
        <location evidence="1">Membrane</location>
    </subcellularLocation>
</comment>
<keyword evidence="9" id="KW-0503">Monooxygenase</keyword>
<dbReference type="InterPro" id="IPR050665">
    <property type="entry name" value="Cytochrome_P450_Monooxygen"/>
</dbReference>
<dbReference type="GO" id="GO:0004497">
    <property type="term" value="F:monooxygenase activity"/>
    <property type="evidence" value="ECO:0007669"/>
    <property type="project" value="UniProtKB-KW"/>
</dbReference>
<dbReference type="Proteomes" id="UP001293254">
    <property type="component" value="Unassembled WGS sequence"/>
</dbReference>
<comment type="similarity">
    <text evidence="2">Belongs to the cytochrome P450 family.</text>
</comment>
<feature type="non-terminal residue" evidence="11">
    <location>
        <position position="137"/>
    </location>
</feature>
<evidence type="ECO:0000256" key="7">
    <source>
        <dbReference type="ARBA" id="ARBA00023002"/>
    </source>
</evidence>